<gene>
    <name evidence="3" type="ORF">KSB_26220</name>
</gene>
<dbReference type="PROSITE" id="PS50263">
    <property type="entry name" value="CN_HYDROLASE"/>
    <property type="match status" value="2"/>
</dbReference>
<dbReference type="SUPFAM" id="SSF56317">
    <property type="entry name" value="Carbon-nitrogen hydrolase"/>
    <property type="match status" value="2"/>
</dbReference>
<protein>
    <submittedName>
        <fullName evidence="3">Amidohydrolase</fullName>
    </submittedName>
</protein>
<feature type="domain" description="CN hydrolase" evidence="2">
    <location>
        <begin position="314"/>
        <end position="580"/>
    </location>
</feature>
<dbReference type="Proteomes" id="UP000654345">
    <property type="component" value="Unassembled WGS sequence"/>
</dbReference>
<feature type="domain" description="CN hydrolase" evidence="2">
    <location>
        <begin position="11"/>
        <end position="247"/>
    </location>
</feature>
<comment type="caution">
    <text evidence="3">The sequence shown here is derived from an EMBL/GenBank/DDBJ whole genome shotgun (WGS) entry which is preliminary data.</text>
</comment>
<dbReference type="CDD" id="cd07197">
    <property type="entry name" value="nitrilase"/>
    <property type="match status" value="1"/>
</dbReference>
<keyword evidence="4" id="KW-1185">Reference proteome</keyword>
<sequence>MSTRFASPTSYRVAAIQYAPSLGEKEKNVADLLALVEEAAQHGARLIVLPEMCTTGYCWTTRAEIAPYVESIPGPTTQRFQALASRYQCYIALGMPEVDTLTQVYYNAMVLLGPDGPVGTYRKMHSYMSEPRWARDGDGGVPVWETPLGRLGAMIGLDATYFETARLAALQEVDVLVCPTNWTLEQHPTNWWMARAFENGVYLLVANREGNERGMHFYGGSCLLNPDGSIQAALETGSGILYGEVNLAHSREKRWGSEQEVYGNRLQDRRPREYISLVNNQYLWEPLRYHSLYELGELPQGQLSCVGFLQLGLSSFAASQASTTLETLQNLVRMCIRDNAPACPDILVLPELVLPGPVLLHPATQNPAREFADHIRTQAIRVPGPETDALVALAQELQVSMVLGVAEYAQGNYYNTILLLDPHGIYGTYRKLHLTQRDRLWASPGNLGLSTFDTPSGRIGLATGYDVLFPETLRVLAGMGTDLVCAPAFLDFPAPVPVAAIPGARASFSFFMDEDGSQPHHLLWRVRAAEHNVYLALANWSQECVGGRANGMSGVFSPNYTNEVVADEDEPGLMMMTIDTREQRTGRRTTHMLDYAPGDMAGSLTGELAYNILDSIPGNVVRAKPMLRKRQPYWYLDIVKERQP</sequence>
<organism evidence="3 4">
    <name type="scientific">Ktedonobacter robiniae</name>
    <dbReference type="NCBI Taxonomy" id="2778365"/>
    <lineage>
        <taxon>Bacteria</taxon>
        <taxon>Bacillati</taxon>
        <taxon>Chloroflexota</taxon>
        <taxon>Ktedonobacteria</taxon>
        <taxon>Ktedonobacterales</taxon>
        <taxon>Ktedonobacteraceae</taxon>
        <taxon>Ktedonobacter</taxon>
    </lineage>
</organism>
<dbReference type="EMBL" id="BNJG01000001">
    <property type="protein sequence ID" value="GHO54147.1"/>
    <property type="molecule type" value="Genomic_DNA"/>
</dbReference>
<dbReference type="InterPro" id="IPR050345">
    <property type="entry name" value="Aliph_Amidase/BUP"/>
</dbReference>
<dbReference type="PANTHER" id="PTHR43674:SF16">
    <property type="entry name" value="CARBON-NITROGEN FAMILY, PUTATIVE (AFU_ORTHOLOGUE AFUA_5G02350)-RELATED"/>
    <property type="match status" value="1"/>
</dbReference>
<evidence type="ECO:0000313" key="3">
    <source>
        <dbReference type="EMBL" id="GHO54147.1"/>
    </source>
</evidence>
<dbReference type="RefSeq" id="WP_201370894.1">
    <property type="nucleotide sequence ID" value="NZ_BNJG01000001.1"/>
</dbReference>
<dbReference type="Gene3D" id="3.60.110.10">
    <property type="entry name" value="Carbon-nitrogen hydrolase"/>
    <property type="match status" value="2"/>
</dbReference>
<evidence type="ECO:0000313" key="4">
    <source>
        <dbReference type="Proteomes" id="UP000654345"/>
    </source>
</evidence>
<evidence type="ECO:0000259" key="2">
    <source>
        <dbReference type="PROSITE" id="PS50263"/>
    </source>
</evidence>
<name>A0ABQ3UP31_9CHLR</name>
<dbReference type="InterPro" id="IPR036526">
    <property type="entry name" value="C-N_Hydrolase_sf"/>
</dbReference>
<keyword evidence="1" id="KW-0378">Hydrolase</keyword>
<accession>A0ABQ3UP31</accession>
<reference evidence="3 4" key="1">
    <citation type="journal article" date="2021" name="Int. J. Syst. Evol. Microbiol.">
        <title>Reticulibacter mediterranei gen. nov., sp. nov., within the new family Reticulibacteraceae fam. nov., and Ktedonospora formicarum gen. nov., sp. nov., Ktedonobacter robiniae sp. nov., Dictyobacter formicarum sp. nov. and Dictyobacter arantiisoli sp. nov., belonging to the class Ktedonobacteria.</title>
        <authorList>
            <person name="Yabe S."/>
            <person name="Zheng Y."/>
            <person name="Wang C.M."/>
            <person name="Sakai Y."/>
            <person name="Abe K."/>
            <person name="Yokota A."/>
            <person name="Donadio S."/>
            <person name="Cavaletti L."/>
            <person name="Monciardini P."/>
        </authorList>
    </citation>
    <scope>NUCLEOTIDE SEQUENCE [LARGE SCALE GENOMIC DNA]</scope>
    <source>
        <strain evidence="3 4">SOSP1-30</strain>
    </source>
</reference>
<proteinExistence type="predicted"/>
<evidence type="ECO:0000256" key="1">
    <source>
        <dbReference type="ARBA" id="ARBA00022801"/>
    </source>
</evidence>
<dbReference type="PANTHER" id="PTHR43674">
    <property type="entry name" value="NITRILASE C965.09-RELATED"/>
    <property type="match status" value="1"/>
</dbReference>
<dbReference type="Pfam" id="PF00795">
    <property type="entry name" value="CN_hydrolase"/>
    <property type="match status" value="2"/>
</dbReference>
<dbReference type="InterPro" id="IPR003010">
    <property type="entry name" value="C-N_Hydrolase"/>
</dbReference>